<organism evidence="2 3">
    <name type="scientific">Penicillium oxalicum (strain 114-2 / CGMCC 5302)</name>
    <name type="common">Penicillium decumbens</name>
    <dbReference type="NCBI Taxonomy" id="933388"/>
    <lineage>
        <taxon>Eukaryota</taxon>
        <taxon>Fungi</taxon>
        <taxon>Dikarya</taxon>
        <taxon>Ascomycota</taxon>
        <taxon>Pezizomycotina</taxon>
        <taxon>Eurotiomycetes</taxon>
        <taxon>Eurotiomycetidae</taxon>
        <taxon>Eurotiales</taxon>
        <taxon>Aspergillaceae</taxon>
        <taxon>Penicillium</taxon>
    </lineage>
</organism>
<evidence type="ECO:0000313" key="3">
    <source>
        <dbReference type="Proteomes" id="UP000019376"/>
    </source>
</evidence>
<reference evidence="2 3" key="1">
    <citation type="journal article" date="2013" name="PLoS ONE">
        <title>Genomic and secretomic analyses reveal unique features of the lignocellulolytic enzyme system of Penicillium decumbens.</title>
        <authorList>
            <person name="Liu G."/>
            <person name="Zhang L."/>
            <person name="Wei X."/>
            <person name="Zou G."/>
            <person name="Qin Y."/>
            <person name="Ma L."/>
            <person name="Li J."/>
            <person name="Zheng H."/>
            <person name="Wang S."/>
            <person name="Wang C."/>
            <person name="Xun L."/>
            <person name="Zhao G.-P."/>
            <person name="Zhou Z."/>
            <person name="Qu Y."/>
        </authorList>
    </citation>
    <scope>NUCLEOTIDE SEQUENCE [LARGE SCALE GENOMIC DNA]</scope>
    <source>
        <strain evidence="3">114-2 / CGMCC 5302</strain>
    </source>
</reference>
<keyword evidence="3" id="KW-1185">Reference proteome</keyword>
<proteinExistence type="predicted"/>
<protein>
    <submittedName>
        <fullName evidence="2">Uncharacterized protein</fullName>
    </submittedName>
</protein>
<evidence type="ECO:0000256" key="1">
    <source>
        <dbReference type="SAM" id="MobiDB-lite"/>
    </source>
</evidence>
<dbReference type="AlphaFoldDB" id="S8BEN4"/>
<sequence>MKQTHRIDKTHPFRMFIAGHCQLRVLLERFTPQGKEKSTRDGTTVGKWRRQEPTEDRRARERRGRNMWSRVAGTGTPPSRPQCVTSRFQRVRKACFPCRTGIEARKSKRTKAGWYQSSTATHHVTHKHVANRISVAEHKVIN</sequence>
<gene>
    <name evidence="2" type="ORF">PDE_08489</name>
</gene>
<feature type="compositionally biased region" description="Basic and acidic residues" evidence="1">
    <location>
        <begin position="49"/>
        <end position="59"/>
    </location>
</feature>
<name>S8BEN4_PENO1</name>
<dbReference type="Proteomes" id="UP000019376">
    <property type="component" value="Unassembled WGS sequence"/>
</dbReference>
<feature type="region of interest" description="Disordered" evidence="1">
    <location>
        <begin position="34"/>
        <end position="83"/>
    </location>
</feature>
<evidence type="ECO:0000313" key="2">
    <source>
        <dbReference type="EMBL" id="EPS33527.1"/>
    </source>
</evidence>
<dbReference type="EMBL" id="KB644415">
    <property type="protein sequence ID" value="EPS33527.1"/>
    <property type="molecule type" value="Genomic_DNA"/>
</dbReference>
<dbReference type="HOGENOM" id="CLU_1816460_0_0_1"/>
<accession>S8BEN4</accession>